<dbReference type="GeneID" id="63821193"/>
<dbReference type="InParanoid" id="A0A165F5N3"/>
<accession>A0A165F5N3</accession>
<organism evidence="2 3">
    <name type="scientific">Laetiporus sulphureus 93-53</name>
    <dbReference type="NCBI Taxonomy" id="1314785"/>
    <lineage>
        <taxon>Eukaryota</taxon>
        <taxon>Fungi</taxon>
        <taxon>Dikarya</taxon>
        <taxon>Basidiomycota</taxon>
        <taxon>Agaricomycotina</taxon>
        <taxon>Agaricomycetes</taxon>
        <taxon>Polyporales</taxon>
        <taxon>Laetiporus</taxon>
    </lineage>
</organism>
<feature type="region of interest" description="Disordered" evidence="1">
    <location>
        <begin position="145"/>
        <end position="167"/>
    </location>
</feature>
<feature type="compositionally biased region" description="Polar residues" evidence="1">
    <location>
        <begin position="229"/>
        <end position="243"/>
    </location>
</feature>
<feature type="compositionally biased region" description="Polar residues" evidence="1">
    <location>
        <begin position="250"/>
        <end position="259"/>
    </location>
</feature>
<evidence type="ECO:0000313" key="3">
    <source>
        <dbReference type="Proteomes" id="UP000076871"/>
    </source>
</evidence>
<dbReference type="AlphaFoldDB" id="A0A165F5N3"/>
<dbReference type="RefSeq" id="XP_040766177.1">
    <property type="nucleotide sequence ID" value="XM_040904163.1"/>
</dbReference>
<feature type="region of interest" description="Disordered" evidence="1">
    <location>
        <begin position="201"/>
        <end position="286"/>
    </location>
</feature>
<evidence type="ECO:0000313" key="2">
    <source>
        <dbReference type="EMBL" id="KZT08437.1"/>
    </source>
</evidence>
<gene>
    <name evidence="2" type="ORF">LAESUDRAFT_649275</name>
</gene>
<name>A0A165F5N3_9APHY</name>
<protein>
    <submittedName>
        <fullName evidence="2">Uncharacterized protein</fullName>
    </submittedName>
</protein>
<keyword evidence="3" id="KW-1185">Reference proteome</keyword>
<dbReference type="Proteomes" id="UP000076871">
    <property type="component" value="Unassembled WGS sequence"/>
</dbReference>
<evidence type="ECO:0000256" key="1">
    <source>
        <dbReference type="SAM" id="MobiDB-lite"/>
    </source>
</evidence>
<proteinExistence type="predicted"/>
<reference evidence="2 3" key="1">
    <citation type="journal article" date="2016" name="Mol. Biol. Evol.">
        <title>Comparative Genomics of Early-Diverging Mushroom-Forming Fungi Provides Insights into the Origins of Lignocellulose Decay Capabilities.</title>
        <authorList>
            <person name="Nagy L.G."/>
            <person name="Riley R."/>
            <person name="Tritt A."/>
            <person name="Adam C."/>
            <person name="Daum C."/>
            <person name="Floudas D."/>
            <person name="Sun H."/>
            <person name="Yadav J.S."/>
            <person name="Pangilinan J."/>
            <person name="Larsson K.H."/>
            <person name="Matsuura K."/>
            <person name="Barry K."/>
            <person name="Labutti K."/>
            <person name="Kuo R."/>
            <person name="Ohm R.A."/>
            <person name="Bhattacharya S.S."/>
            <person name="Shirouzu T."/>
            <person name="Yoshinaga Y."/>
            <person name="Martin F.M."/>
            <person name="Grigoriev I.V."/>
            <person name="Hibbett D.S."/>
        </authorList>
    </citation>
    <scope>NUCLEOTIDE SEQUENCE [LARGE SCALE GENOMIC DNA]</scope>
    <source>
        <strain evidence="2 3">93-53</strain>
    </source>
</reference>
<dbReference type="OrthoDB" id="3164380at2759"/>
<dbReference type="EMBL" id="KV427615">
    <property type="protein sequence ID" value="KZT08437.1"/>
    <property type="molecule type" value="Genomic_DNA"/>
</dbReference>
<sequence>MTDSDPLTAFLPLDELLQVIYQGSSRFVVLSSVDDTSWTVHIGLTGDEGRWWRGRWTDEDIRKGAVNATSMDDFADSLADAFVQGELYIGNWSSRKGAHIDFVLGTNTSSPAHVPLVELSPEEAAAFATKVFATIAVQAQSRKCRLHPSPYDTPRVKSGVTASEPAGAFDLRTASSTDKEQRTLSDRKDEEIKALKAELAREKSIRSISPESPVQKHKRQAEEEPETPPNTSKLTKSTSIQETSKLKSIAKSTLPSAATTHRGASLANPSQKARKYQALEFGSDED</sequence>